<dbReference type="InterPro" id="IPR029068">
    <property type="entry name" value="Glyas_Bleomycin-R_OHBP_Dase"/>
</dbReference>
<dbReference type="EMBL" id="MOXD01000003">
    <property type="protein sequence ID" value="OMQ24658.1"/>
    <property type="molecule type" value="Genomic_DNA"/>
</dbReference>
<organism evidence="2 3">
    <name type="scientific">Serratia oryzae</name>
    <dbReference type="NCBI Taxonomy" id="2034155"/>
    <lineage>
        <taxon>Bacteria</taxon>
        <taxon>Pseudomonadati</taxon>
        <taxon>Pseudomonadota</taxon>
        <taxon>Gammaproteobacteria</taxon>
        <taxon>Enterobacterales</taxon>
        <taxon>Yersiniaceae</taxon>
        <taxon>Serratia</taxon>
    </lineage>
</organism>
<dbReference type="Proteomes" id="UP000216021">
    <property type="component" value="Unassembled WGS sequence"/>
</dbReference>
<dbReference type="AlphaFoldDB" id="A0A1S8CN22"/>
<comment type="caution">
    <text evidence="2">The sequence shown here is derived from an EMBL/GenBank/DDBJ whole genome shotgun (WGS) entry which is preliminary data.</text>
</comment>
<dbReference type="SUPFAM" id="SSF54593">
    <property type="entry name" value="Glyoxalase/Bleomycin resistance protein/Dihydroxybiphenyl dioxygenase"/>
    <property type="match status" value="1"/>
</dbReference>
<dbReference type="PANTHER" id="PTHR35006:SF2">
    <property type="entry name" value="GLYOXALASE FAMILY PROTEIN (AFU_ORTHOLOGUE AFUA_5G14830)"/>
    <property type="match status" value="1"/>
</dbReference>
<evidence type="ECO:0000259" key="1">
    <source>
        <dbReference type="PROSITE" id="PS51819"/>
    </source>
</evidence>
<evidence type="ECO:0000313" key="3">
    <source>
        <dbReference type="Proteomes" id="UP000216021"/>
    </source>
</evidence>
<dbReference type="CDD" id="cd07262">
    <property type="entry name" value="VOC_like"/>
    <property type="match status" value="1"/>
</dbReference>
<dbReference type="Pfam" id="PF00903">
    <property type="entry name" value="Glyoxalase"/>
    <property type="match status" value="1"/>
</dbReference>
<sequence>MIDHTGINVSQFARSKEFYSKVLAPLGYALRLQLGDAAAGYGETVLQPGDDPGGAFWISTGAPCTPRIHIAFRATSQAQVKAFYEAALAAGAKDNGAPGFRHHYHKNYYAAFVYDPDGYNIEAVFHGTEDPV</sequence>
<dbReference type="InterPro" id="IPR004360">
    <property type="entry name" value="Glyas_Fos-R_dOase_dom"/>
</dbReference>
<keyword evidence="3" id="KW-1185">Reference proteome</keyword>
<gene>
    <name evidence="2" type="ORF">BMI79_07500</name>
</gene>
<dbReference type="RefSeq" id="WP_076941540.1">
    <property type="nucleotide sequence ID" value="NZ_MOXD01000003.1"/>
</dbReference>
<reference evidence="2 3" key="1">
    <citation type="submission" date="2016-11" db="EMBL/GenBank/DDBJ databases">
        <title>Rahnella oryzae sp. nov., isolated from rice root.</title>
        <authorList>
            <person name="Zhang X.-X."/>
            <person name="Zhang J."/>
        </authorList>
    </citation>
    <scope>NUCLEOTIDE SEQUENCE [LARGE SCALE GENOMIC DNA]</scope>
    <source>
        <strain evidence="2 3">J11-6</strain>
    </source>
</reference>
<dbReference type="STRING" id="2034155.BMI79_07500"/>
<dbReference type="PANTHER" id="PTHR35006">
    <property type="entry name" value="GLYOXALASE FAMILY PROTEIN (AFU_ORTHOLOGUE AFUA_5G14830)"/>
    <property type="match status" value="1"/>
</dbReference>
<accession>A0A1S8CN22</accession>
<dbReference type="InterPro" id="IPR037523">
    <property type="entry name" value="VOC_core"/>
</dbReference>
<evidence type="ECO:0000313" key="2">
    <source>
        <dbReference type="EMBL" id="OMQ24658.1"/>
    </source>
</evidence>
<proteinExistence type="predicted"/>
<dbReference type="PROSITE" id="PS51819">
    <property type="entry name" value="VOC"/>
    <property type="match status" value="1"/>
</dbReference>
<dbReference type="Gene3D" id="3.10.180.10">
    <property type="entry name" value="2,3-Dihydroxybiphenyl 1,2-Dioxygenase, domain 1"/>
    <property type="match status" value="1"/>
</dbReference>
<protein>
    <submittedName>
        <fullName evidence="2">Glyoxalase</fullName>
    </submittedName>
</protein>
<feature type="domain" description="VOC" evidence="1">
    <location>
        <begin position="1"/>
        <end position="126"/>
    </location>
</feature>
<dbReference type="OrthoDB" id="9800438at2"/>
<name>A0A1S8CN22_9GAMM</name>